<organism evidence="1 2">
    <name type="scientific">Emergomyces africanus</name>
    <dbReference type="NCBI Taxonomy" id="1955775"/>
    <lineage>
        <taxon>Eukaryota</taxon>
        <taxon>Fungi</taxon>
        <taxon>Dikarya</taxon>
        <taxon>Ascomycota</taxon>
        <taxon>Pezizomycotina</taxon>
        <taxon>Eurotiomycetes</taxon>
        <taxon>Eurotiomycetidae</taxon>
        <taxon>Onygenales</taxon>
        <taxon>Ajellomycetaceae</taxon>
        <taxon>Emergomyces</taxon>
    </lineage>
</organism>
<protein>
    <submittedName>
        <fullName evidence="1">Uncharacterized protein</fullName>
    </submittedName>
</protein>
<name>A0A1B7NWB4_9EURO</name>
<dbReference type="AlphaFoldDB" id="A0A1B7NWB4"/>
<evidence type="ECO:0000313" key="2">
    <source>
        <dbReference type="Proteomes" id="UP000091918"/>
    </source>
</evidence>
<dbReference type="OrthoDB" id="5979581at2759"/>
<accession>A0A1B7NWB4</accession>
<dbReference type="STRING" id="1658172.A0A1B7NWB4"/>
<dbReference type="Proteomes" id="UP000091918">
    <property type="component" value="Unassembled WGS sequence"/>
</dbReference>
<evidence type="ECO:0000313" key="1">
    <source>
        <dbReference type="EMBL" id="OAX80907.1"/>
    </source>
</evidence>
<gene>
    <name evidence="1" type="ORF">ACJ72_04755</name>
</gene>
<reference evidence="1 2" key="1">
    <citation type="submission" date="2015-07" db="EMBL/GenBank/DDBJ databases">
        <title>Emmonsia species relationships and genome sequence.</title>
        <authorList>
            <person name="Cuomo C.A."/>
            <person name="Schwartz I.S."/>
            <person name="Kenyon C."/>
            <person name="de Hoog G.S."/>
            <person name="Govender N.P."/>
            <person name="Botha A."/>
            <person name="Moreno L."/>
            <person name="de Vries M."/>
            <person name="Munoz J.F."/>
            <person name="Stielow J.B."/>
        </authorList>
    </citation>
    <scope>NUCLEOTIDE SEQUENCE [LARGE SCALE GENOMIC DNA]</scope>
    <source>
        <strain evidence="1 2">CBS 136260</strain>
    </source>
</reference>
<comment type="caution">
    <text evidence="1">The sequence shown here is derived from an EMBL/GenBank/DDBJ whole genome shotgun (WGS) entry which is preliminary data.</text>
</comment>
<keyword evidence="2" id="KW-1185">Reference proteome</keyword>
<proteinExistence type="predicted"/>
<dbReference type="EMBL" id="LGUA01000591">
    <property type="protein sequence ID" value="OAX80907.1"/>
    <property type="molecule type" value="Genomic_DNA"/>
</dbReference>
<sequence length="197" mass="21963">MENIFVNYAPEGREKRITEVHSVGLREPSVLTYTSARIAMKLVPSSTGVLRQQCAYVTCPRTQPFSPHPYALLTTLSLGANTCASTKVITLIWGDNFFIFKPPPRTPHDSVEYILNIPDKHHIFCGSCSRSFGKLCGDDRAVILLNSIMSGVPPVRMNPFPLASKQEISTEDKEEFILKTMKTDPTDRLPAKNLPEV</sequence>